<keyword evidence="3" id="KW-0106">Calcium</keyword>
<dbReference type="InterPro" id="IPR002048">
    <property type="entry name" value="EF_hand_dom"/>
</dbReference>
<keyword evidence="5" id="KW-0969">Cilium</keyword>
<feature type="domain" description="EF-hand" evidence="9">
    <location>
        <begin position="832"/>
        <end position="867"/>
    </location>
</feature>
<keyword evidence="6" id="KW-0966">Cell projection</keyword>
<evidence type="ECO:0000256" key="3">
    <source>
        <dbReference type="ARBA" id="ARBA00022837"/>
    </source>
</evidence>
<dbReference type="PROSITE" id="PS50222">
    <property type="entry name" value="EF_HAND_2"/>
    <property type="match status" value="5"/>
</dbReference>
<dbReference type="PANTHER" id="PTHR14240">
    <property type="entry name" value="RETINITIS PIGMENTOSA GTPASE REGULATOR-INTERACTING PROTEIN"/>
    <property type="match status" value="1"/>
</dbReference>
<dbReference type="InterPro" id="IPR011992">
    <property type="entry name" value="EF-hand-dom_pair"/>
</dbReference>
<dbReference type="Gene3D" id="2.60.40.150">
    <property type="entry name" value="C2 domain"/>
    <property type="match status" value="2"/>
</dbReference>
<evidence type="ECO:0000256" key="8">
    <source>
        <dbReference type="SAM" id="MobiDB-lite"/>
    </source>
</evidence>
<dbReference type="InterPro" id="IPR031139">
    <property type="entry name" value="RPGRIP1_fam"/>
</dbReference>
<feature type="domain" description="EF-hand" evidence="9">
    <location>
        <begin position="1093"/>
        <end position="1128"/>
    </location>
</feature>
<feature type="coiled-coil region" evidence="7">
    <location>
        <begin position="374"/>
        <end position="408"/>
    </location>
</feature>
<sequence length="1384" mass="162559">MTEKERNDEYFRRYDENEKLKHSQKILEKKIEISQSHLNNLQNQFNSTKRRTQIPEQKNESKQFQKETELKKLQEENKRLHEKLKNMTEYIKPQQDIRKAHRAIGNDPKYSKTDLQQKFDTLKKSYELLRKQLRQQEDNTKGLQMTLNSKVQITTKEQHDKNLRVVGQQAQIDELKKQSERLREDLDRTKQRCAELNANNRDLLEKVTDLERSNRLLELSSENAHELQEEINNLRKEKDRVENQLKDLAQSPFFRGQEEKINSRQQINNLSEELRQKTEQNIKLQAQRDEYKNQATTYNEQYIQLKQLVESLKEQNIQQKVSLDTQNKQMAPFRELQRMDPEVYLKALGSVKHKSEGPDWAQYANMEEEQELKTYSLEDQNQKLKEMLNQARQSYGELAIQLNKIENMYHTQVDINKESERLHKIQNCKLELQLKAALSRADELARLADLRGVRSVNDKYEDKKDVIYVGESNSKFDPDDLMTELGDKAQNYFDLWIGQVYIEDANVAYATDGQIKTMRDNISFATVDFYDHDTQHTHVAQGLNSDYNLQLAFKVDQDQSLINYLRNGYLKIEIFAALGIDAIKLGSANVSLSKLLENTDAEKVSRICGDEIFLYAKNDQNRNIAQIQIKYKMRFSIYNTLKWINDLETHITGEQRYKQLEAEQRQENVEQKERKLTIVIEQGIQLPANSNSFVYYQFNGEDFYSQTQFGENPRWDFHQQHIVNYNNDFIAFLKRESLKIIIFDDSQNIYSHDQTDIIGTVNVELESLIKAPSKKFEIAIFNSYQKKLGTMKLRVFWNDAIELNERIIGQDNTISSTLEQEITLKIATALQQRMLGLRTAFLIFDRDQDKVIGYEDFSKTVQETLNLKISTQEMEFYYRRLKQPFNEVEFNLHFQNLISKRIEQQQVNQATRGGLSTQKFRGSRFNDPAVQSAKQEIGNLINKKLNKGITIIELFNEINTGDSDGLVDLYELKAYLRQHEIHKDNDELASFLAVIDRNNDQQINIQEFFEFVLEDVNPEQIEILKRQKLGRGTKNEGKIQQDVEAAKKQILEYMKMYKMTFETMHQKMDLNEDNYVSPKEFKNFFLKEFSHQINEVTLNALVYNFDLNKDGLVDFNEFVNQMQLAVREMDKREYYYALFSGSQTSIKESTNQAVLNGIALYMQSNNLTIDQLFNVLDQRGQGRLISSGRGNQKVSQAEQRRLKKTLEDFAQSKVNLLFKIYQQNETGKGIVPSKIWKKALIDNGIPLLDRDLDTILRDTNIVRTDIVHDQVDYLFWLSDIDEDIIKDYKISGAKFSDALKLSKNVFQKIQRLAQQNKMNQRDLFNKFDVNFDGRISINELEKPLQKMFSLSENEIKQVLNAVDTDGDKEISYAEFITILNYDRA</sequence>
<organism evidence="10 11">
    <name type="scientific">Pseudocohnilembus persalinus</name>
    <name type="common">Ciliate</name>
    <dbReference type="NCBI Taxonomy" id="266149"/>
    <lineage>
        <taxon>Eukaryota</taxon>
        <taxon>Sar</taxon>
        <taxon>Alveolata</taxon>
        <taxon>Ciliophora</taxon>
        <taxon>Intramacronucleata</taxon>
        <taxon>Oligohymenophorea</taxon>
        <taxon>Scuticociliatia</taxon>
        <taxon>Philasterida</taxon>
        <taxon>Pseudocohnilembidae</taxon>
        <taxon>Pseudocohnilembus</taxon>
    </lineage>
</organism>
<feature type="domain" description="EF-hand" evidence="9">
    <location>
        <begin position="1315"/>
        <end position="1350"/>
    </location>
</feature>
<dbReference type="GO" id="GO:0005856">
    <property type="term" value="C:cytoskeleton"/>
    <property type="evidence" value="ECO:0007669"/>
    <property type="project" value="UniProtKB-ARBA"/>
</dbReference>
<evidence type="ECO:0000256" key="6">
    <source>
        <dbReference type="ARBA" id="ARBA00023273"/>
    </source>
</evidence>
<dbReference type="SUPFAM" id="SSF47473">
    <property type="entry name" value="EF-hand"/>
    <property type="match status" value="3"/>
</dbReference>
<dbReference type="PROSITE" id="PS00018">
    <property type="entry name" value="EF_HAND_1"/>
    <property type="match status" value="5"/>
</dbReference>
<dbReference type="GO" id="GO:1905515">
    <property type="term" value="P:non-motile cilium assembly"/>
    <property type="evidence" value="ECO:0007669"/>
    <property type="project" value="TreeGrafter"/>
</dbReference>
<dbReference type="SUPFAM" id="SSF49562">
    <property type="entry name" value="C2 domain (Calcium/lipid-binding domain, CaLB)"/>
    <property type="match status" value="2"/>
</dbReference>
<evidence type="ECO:0000256" key="7">
    <source>
        <dbReference type="SAM" id="Coils"/>
    </source>
</evidence>
<dbReference type="CDD" id="cd00051">
    <property type="entry name" value="EFh"/>
    <property type="match status" value="3"/>
</dbReference>
<feature type="domain" description="EF-hand" evidence="9">
    <location>
        <begin position="983"/>
        <end position="1018"/>
    </location>
</feature>
<dbReference type="GO" id="GO:0005509">
    <property type="term" value="F:calcium ion binding"/>
    <property type="evidence" value="ECO:0007669"/>
    <property type="project" value="InterPro"/>
</dbReference>
<feature type="region of interest" description="Disordered" evidence="8">
    <location>
        <begin position="44"/>
        <end position="67"/>
    </location>
</feature>
<dbReference type="InterPro" id="IPR035892">
    <property type="entry name" value="C2_domain_sf"/>
</dbReference>
<evidence type="ECO:0000313" key="10">
    <source>
        <dbReference type="EMBL" id="KRX02670.1"/>
    </source>
</evidence>
<comment type="caution">
    <text evidence="10">The sequence shown here is derived from an EMBL/GenBank/DDBJ whole genome shotgun (WGS) entry which is preliminary data.</text>
</comment>
<evidence type="ECO:0000259" key="9">
    <source>
        <dbReference type="PROSITE" id="PS50222"/>
    </source>
</evidence>
<gene>
    <name evidence="10" type="ORF">PPERSA_12010</name>
</gene>
<dbReference type="OMA" id="THNPRIN"/>
<dbReference type="OrthoDB" id="296561at2759"/>
<evidence type="ECO:0000256" key="1">
    <source>
        <dbReference type="ARBA" id="ARBA00004138"/>
    </source>
</evidence>
<dbReference type="EMBL" id="LDAU01000154">
    <property type="protein sequence ID" value="KRX02670.1"/>
    <property type="molecule type" value="Genomic_DNA"/>
</dbReference>
<name>A0A0V0QKA3_PSEPJ</name>
<comment type="subcellular location">
    <subcellularLocation>
        <location evidence="1">Cell projection</location>
        <location evidence="1">Cilium</location>
    </subcellularLocation>
</comment>
<feature type="domain" description="EF-hand" evidence="9">
    <location>
        <begin position="1056"/>
        <end position="1091"/>
    </location>
</feature>
<evidence type="ECO:0000256" key="2">
    <source>
        <dbReference type="ARBA" id="ARBA00006042"/>
    </source>
</evidence>
<protein>
    <submittedName>
        <fullName evidence="10">C2 domain</fullName>
    </submittedName>
</protein>
<keyword evidence="4 7" id="KW-0175">Coiled coil</keyword>
<feature type="compositionally biased region" description="Basic and acidic residues" evidence="8">
    <location>
        <begin position="57"/>
        <end position="67"/>
    </location>
</feature>
<proteinExistence type="inferred from homology"/>
<dbReference type="GO" id="GO:0035869">
    <property type="term" value="C:ciliary transition zone"/>
    <property type="evidence" value="ECO:0007669"/>
    <property type="project" value="TreeGrafter"/>
</dbReference>
<dbReference type="InParanoid" id="A0A0V0QKA3"/>
<dbReference type="Pfam" id="PF11618">
    <property type="entry name" value="C2-C2_1"/>
    <property type="match status" value="1"/>
</dbReference>
<dbReference type="PANTHER" id="PTHR14240:SF1">
    <property type="entry name" value="PROTEIN FANTOM-RELATED"/>
    <property type="match status" value="1"/>
</dbReference>
<keyword evidence="11" id="KW-1185">Reference proteome</keyword>
<evidence type="ECO:0000313" key="11">
    <source>
        <dbReference type="Proteomes" id="UP000054937"/>
    </source>
</evidence>
<dbReference type="Proteomes" id="UP000054937">
    <property type="component" value="Unassembled WGS sequence"/>
</dbReference>
<evidence type="ECO:0000256" key="5">
    <source>
        <dbReference type="ARBA" id="ARBA00023069"/>
    </source>
</evidence>
<reference evidence="10 11" key="1">
    <citation type="journal article" date="2015" name="Sci. Rep.">
        <title>Genome of the facultative scuticociliatosis pathogen Pseudocohnilembus persalinus provides insight into its virulence through horizontal gene transfer.</title>
        <authorList>
            <person name="Xiong J."/>
            <person name="Wang G."/>
            <person name="Cheng J."/>
            <person name="Tian M."/>
            <person name="Pan X."/>
            <person name="Warren A."/>
            <person name="Jiang C."/>
            <person name="Yuan D."/>
            <person name="Miao W."/>
        </authorList>
    </citation>
    <scope>NUCLEOTIDE SEQUENCE [LARGE SCALE GENOMIC DNA]</scope>
    <source>
        <strain evidence="10">36N120E</strain>
    </source>
</reference>
<dbReference type="Gene3D" id="1.10.238.10">
    <property type="entry name" value="EF-hand"/>
    <property type="match status" value="3"/>
</dbReference>
<dbReference type="SMART" id="SM00054">
    <property type="entry name" value="EFh"/>
    <property type="match status" value="7"/>
</dbReference>
<dbReference type="InterPro" id="IPR021656">
    <property type="entry name" value="C2-C2_1"/>
</dbReference>
<dbReference type="Pfam" id="PF13499">
    <property type="entry name" value="EF-hand_7"/>
    <property type="match status" value="1"/>
</dbReference>
<comment type="similarity">
    <text evidence="2">Belongs to the RPGRIP1 family.</text>
</comment>
<dbReference type="InterPro" id="IPR018247">
    <property type="entry name" value="EF_Hand_1_Ca_BS"/>
</dbReference>
<accession>A0A0V0QKA3</accession>
<evidence type="ECO:0000256" key="4">
    <source>
        <dbReference type="ARBA" id="ARBA00023054"/>
    </source>
</evidence>
<dbReference type="Pfam" id="PF13202">
    <property type="entry name" value="EF-hand_5"/>
    <property type="match status" value="1"/>
</dbReference>